<proteinExistence type="predicted"/>
<accession>A0A8H6FJ57</accession>
<dbReference type="EMBL" id="JACCJC010000073">
    <property type="protein sequence ID" value="KAF6229458.1"/>
    <property type="molecule type" value="Genomic_DNA"/>
</dbReference>
<dbReference type="AlphaFoldDB" id="A0A8H6FJ57"/>
<comment type="caution">
    <text evidence="1">The sequence shown here is derived from an EMBL/GenBank/DDBJ whole genome shotgun (WGS) entry which is preliminary data.</text>
</comment>
<gene>
    <name evidence="1" type="ORF">HO173_011585</name>
</gene>
<reference evidence="1 2" key="1">
    <citation type="journal article" date="2020" name="Genomics">
        <title>Complete, high-quality genomes from long-read metagenomic sequencing of two wolf lichen thalli reveals enigmatic genome architecture.</title>
        <authorList>
            <person name="McKenzie S.K."/>
            <person name="Walston R.F."/>
            <person name="Allen J.L."/>
        </authorList>
    </citation>
    <scope>NUCLEOTIDE SEQUENCE [LARGE SCALE GENOMIC DNA]</scope>
    <source>
        <strain evidence="1">WasteWater2</strain>
    </source>
</reference>
<keyword evidence="2" id="KW-1185">Reference proteome</keyword>
<evidence type="ECO:0000313" key="1">
    <source>
        <dbReference type="EMBL" id="KAF6229458.1"/>
    </source>
</evidence>
<sequence>MPTRVRSEELNIITIDPSRLSFVHLVRKRPRSAVRDQQEDLHFPSYHPHHHHTSLIPQTYTIIRVDRPTIPDDLILLGSILSKNTTTPDAITSPNGVYKLNLGTKGRLRLTQNSLTDMPKWLIMNDGSSEFSYSVWLEEDGRLSVRLRELGSEEWKISCLVSQSGTVFRGGQFFYKHTLKTGHDDHYVLCPRPDT</sequence>
<name>A0A8H6FJ57_9LECA</name>
<dbReference type="RefSeq" id="XP_037159650.1">
    <property type="nucleotide sequence ID" value="XM_037313465.1"/>
</dbReference>
<dbReference type="Proteomes" id="UP000578531">
    <property type="component" value="Unassembled WGS sequence"/>
</dbReference>
<evidence type="ECO:0000313" key="2">
    <source>
        <dbReference type="Proteomes" id="UP000578531"/>
    </source>
</evidence>
<protein>
    <submittedName>
        <fullName evidence="1">Uncharacterized protein</fullName>
    </submittedName>
</protein>
<dbReference type="GeneID" id="59293227"/>
<organism evidence="1 2">
    <name type="scientific">Letharia columbiana</name>
    <dbReference type="NCBI Taxonomy" id="112416"/>
    <lineage>
        <taxon>Eukaryota</taxon>
        <taxon>Fungi</taxon>
        <taxon>Dikarya</taxon>
        <taxon>Ascomycota</taxon>
        <taxon>Pezizomycotina</taxon>
        <taxon>Lecanoromycetes</taxon>
        <taxon>OSLEUM clade</taxon>
        <taxon>Lecanoromycetidae</taxon>
        <taxon>Lecanorales</taxon>
        <taxon>Lecanorineae</taxon>
        <taxon>Parmeliaceae</taxon>
        <taxon>Letharia</taxon>
    </lineage>
</organism>